<proteinExistence type="predicted"/>
<gene>
    <name evidence="1" type="ORF">BU25DRAFT_207193</name>
</gene>
<dbReference type="Proteomes" id="UP000799754">
    <property type="component" value="Unassembled WGS sequence"/>
</dbReference>
<name>A0ACB6RL43_9PLEO</name>
<reference evidence="1" key="1">
    <citation type="journal article" date="2020" name="Stud. Mycol.">
        <title>101 Dothideomycetes genomes: a test case for predicting lifestyles and emergence of pathogens.</title>
        <authorList>
            <person name="Haridas S."/>
            <person name="Albert R."/>
            <person name="Binder M."/>
            <person name="Bloem J."/>
            <person name="Labutti K."/>
            <person name="Salamov A."/>
            <person name="Andreopoulos B."/>
            <person name="Baker S."/>
            <person name="Barry K."/>
            <person name="Bills G."/>
            <person name="Bluhm B."/>
            <person name="Cannon C."/>
            <person name="Castanera R."/>
            <person name="Culley D."/>
            <person name="Daum C."/>
            <person name="Ezra D."/>
            <person name="Gonzalez J."/>
            <person name="Henrissat B."/>
            <person name="Kuo A."/>
            <person name="Liang C."/>
            <person name="Lipzen A."/>
            <person name="Lutzoni F."/>
            <person name="Magnuson J."/>
            <person name="Mondo S."/>
            <person name="Nolan M."/>
            <person name="Ohm R."/>
            <person name="Pangilinan J."/>
            <person name="Park H.-J."/>
            <person name="Ramirez L."/>
            <person name="Alfaro M."/>
            <person name="Sun H."/>
            <person name="Tritt A."/>
            <person name="Yoshinaga Y."/>
            <person name="Zwiers L.-H."/>
            <person name="Turgeon B."/>
            <person name="Goodwin S."/>
            <person name="Spatafora J."/>
            <person name="Crous P."/>
            <person name="Grigoriev I."/>
        </authorList>
    </citation>
    <scope>NUCLEOTIDE SEQUENCE</scope>
    <source>
        <strain evidence="1">CBS 525.71</strain>
    </source>
</reference>
<comment type="caution">
    <text evidence="1">The sequence shown here is derived from an EMBL/GenBank/DDBJ whole genome shotgun (WGS) entry which is preliminary data.</text>
</comment>
<keyword evidence="2" id="KW-1185">Reference proteome</keyword>
<dbReference type="EMBL" id="MU006743">
    <property type="protein sequence ID" value="KAF2622631.1"/>
    <property type="molecule type" value="Genomic_DNA"/>
</dbReference>
<evidence type="ECO:0000313" key="1">
    <source>
        <dbReference type="EMBL" id="KAF2622631.1"/>
    </source>
</evidence>
<evidence type="ECO:0000313" key="2">
    <source>
        <dbReference type="Proteomes" id="UP000799754"/>
    </source>
</evidence>
<protein>
    <submittedName>
        <fullName evidence="1">Uncharacterized protein</fullName>
    </submittedName>
</protein>
<organism evidence="1 2">
    <name type="scientific">Macroventuria anomochaeta</name>
    <dbReference type="NCBI Taxonomy" id="301207"/>
    <lineage>
        <taxon>Eukaryota</taxon>
        <taxon>Fungi</taxon>
        <taxon>Dikarya</taxon>
        <taxon>Ascomycota</taxon>
        <taxon>Pezizomycotina</taxon>
        <taxon>Dothideomycetes</taxon>
        <taxon>Pleosporomycetidae</taxon>
        <taxon>Pleosporales</taxon>
        <taxon>Pleosporineae</taxon>
        <taxon>Didymellaceae</taxon>
        <taxon>Macroventuria</taxon>
    </lineage>
</organism>
<accession>A0ACB6RL43</accession>
<sequence>MPAGSRVPEVCGNTSIFHVEWDVSSFVSILFAELRFVRSSRSIPSSEDYPVSVHETTGTLCANPSRTFEYGLMHERPGVELAALRRLTHLVLPYATYESACSAANLHHVIFGCTRDTAADCMVEAGESTERVVSDSVRVYRQQCLGRNVKKEMCLVQLSATWTKQTFCTIQSNSFTTSDMLYRCSFMQVTQILAEISVCT</sequence>